<evidence type="ECO:0000313" key="8">
    <source>
        <dbReference type="Proteomes" id="UP000032946"/>
    </source>
</evidence>
<keyword evidence="8" id="KW-1185">Reference proteome</keyword>
<dbReference type="Pfam" id="PF06305">
    <property type="entry name" value="LapA_dom"/>
    <property type="match status" value="1"/>
</dbReference>
<feature type="domain" description="Lipopolysaccharide assembly protein A" evidence="6">
    <location>
        <begin position="57"/>
        <end position="96"/>
    </location>
</feature>
<evidence type="ECO:0000256" key="3">
    <source>
        <dbReference type="ARBA" id="ARBA00022989"/>
    </source>
</evidence>
<evidence type="ECO:0000259" key="6">
    <source>
        <dbReference type="Pfam" id="PF06305"/>
    </source>
</evidence>
<dbReference type="RefSeq" id="WP_228116483.1">
    <property type="nucleotide sequence ID" value="NZ_FO818640.1"/>
</dbReference>
<dbReference type="AlphaFoldDB" id="A0A9P1KD13"/>
<dbReference type="EMBL" id="FO818640">
    <property type="protein sequence ID" value="CDM93347.1"/>
    <property type="molecule type" value="Genomic_DNA"/>
</dbReference>
<dbReference type="Proteomes" id="UP000032946">
    <property type="component" value="Chromosome"/>
</dbReference>
<feature type="transmembrane region" description="Helical" evidence="5">
    <location>
        <begin position="35"/>
        <end position="56"/>
    </location>
</feature>
<dbReference type="GO" id="GO:0005886">
    <property type="term" value="C:plasma membrane"/>
    <property type="evidence" value="ECO:0007669"/>
    <property type="project" value="InterPro"/>
</dbReference>
<keyword evidence="2 5" id="KW-0812">Transmembrane</keyword>
<organism evidence="7 8">
    <name type="scientific">Limnospira indica PCC 8005</name>
    <dbReference type="NCBI Taxonomy" id="376219"/>
    <lineage>
        <taxon>Bacteria</taxon>
        <taxon>Bacillati</taxon>
        <taxon>Cyanobacteriota</taxon>
        <taxon>Cyanophyceae</taxon>
        <taxon>Oscillatoriophycideae</taxon>
        <taxon>Oscillatoriales</taxon>
        <taxon>Sirenicapillariaceae</taxon>
        <taxon>Limnospira</taxon>
    </lineage>
</organism>
<evidence type="ECO:0000256" key="4">
    <source>
        <dbReference type="ARBA" id="ARBA00023136"/>
    </source>
</evidence>
<feature type="transmembrane region" description="Helical" evidence="5">
    <location>
        <begin position="76"/>
        <end position="98"/>
    </location>
</feature>
<keyword evidence="3 5" id="KW-1133">Transmembrane helix</keyword>
<name>A0A9P1KD13_9CYAN</name>
<evidence type="ECO:0000313" key="7">
    <source>
        <dbReference type="EMBL" id="CDM93347.1"/>
    </source>
</evidence>
<keyword evidence="1" id="KW-1003">Cell membrane</keyword>
<proteinExistence type="predicted"/>
<evidence type="ECO:0000256" key="1">
    <source>
        <dbReference type="ARBA" id="ARBA00022475"/>
    </source>
</evidence>
<keyword evidence="4 5" id="KW-0472">Membrane</keyword>
<reference evidence="7 8" key="1">
    <citation type="submission" date="2014-02" db="EMBL/GenBank/DDBJ databases">
        <authorList>
            <person name="Genoscope - CEA"/>
        </authorList>
    </citation>
    <scope>NUCLEOTIDE SEQUENCE [LARGE SCALE GENOMIC DNA]</scope>
    <source>
        <strain evidence="7 8">PCC 8005</strain>
    </source>
</reference>
<evidence type="ECO:0000256" key="2">
    <source>
        <dbReference type="ARBA" id="ARBA00022692"/>
    </source>
</evidence>
<evidence type="ECO:0000256" key="5">
    <source>
        <dbReference type="SAM" id="Phobius"/>
    </source>
</evidence>
<accession>A0A9P1KD13</accession>
<dbReference type="InterPro" id="IPR010445">
    <property type="entry name" value="LapA_dom"/>
</dbReference>
<protein>
    <recommendedName>
        <fullName evidence="6">Lipopolysaccharide assembly protein A domain-containing protein</fullName>
    </recommendedName>
</protein>
<sequence length="101" mass="10879">MTETLEVFCKLPRTAPGIFLPFCCYTATQITMKALFPFTTNLILAVAIAAVAILSVQNATPVSLQFMIFESINIPVGVVLAFSLAIGLIAGAIGIFIYHQR</sequence>
<gene>
    <name evidence="7" type="ORF">ARTHRO_11020</name>
</gene>